<keyword evidence="1" id="KW-0539">Nucleus</keyword>
<sequence length="501" mass="55939">MNPSYFDQVLGYPEREGLMTECPALAFFCYQEFVAAIQGGRRVVDPLSAKDEVAVLLSAATVSEVTARVFATVEEGATVHPFWRTLRAALESAWDPVQGGDVHWRLYEVAGNARFYGKAMPRMPLAQLSFQNTLDASRSVLHMTTACALAGSIDPFGEKRGQPLASMLQYYRLVPTSSETREITSEGLSFCMQPLQQQWWTLVSVALDRILVLTKNSGVTRAELWQLLAVLFALDTSQFVYPFPEKEKDLAAFQILARLSEVGLVYPLISGGRRCFALSPHFHHAVCWSSTAPLCTAALLDSGGNSMGRVRREDEDTIITEANFRLYAYTKNPDLLNILNQFAERDAEVDQMIACYRVTRRTFAAALKRGIGSSHILQFLAVKAHPSMLMHHREGDSKKASGLSVLGAGTRFKNASDIRIDEIIPQSFCDQLMTWEKECRRLIFSRNLVLLRNVTAVQKELLLNALSSGGERHAVVHQEKGYLVVQREAYERVLAPLIPTE</sequence>
<evidence type="ECO:0000256" key="1">
    <source>
        <dbReference type="RuleBase" id="RU364024"/>
    </source>
</evidence>
<evidence type="ECO:0000313" key="2">
    <source>
        <dbReference type="EMBL" id="KAF5223056.1"/>
    </source>
</evidence>
<keyword evidence="1" id="KW-0234">DNA repair</keyword>
<dbReference type="GO" id="GO:0000439">
    <property type="term" value="C:transcription factor TFIIH core complex"/>
    <property type="evidence" value="ECO:0007669"/>
    <property type="project" value="InterPro"/>
</dbReference>
<dbReference type="VEuPathDB" id="TriTrypDB:ECC02_003883"/>
<dbReference type="PANTHER" id="PTHR13152">
    <property type="entry name" value="TFIIH, POLYPEPTIDE 4"/>
    <property type="match status" value="1"/>
</dbReference>
<name>A0A7J6Y9D6_TRYCR</name>
<dbReference type="EMBL" id="JABDHM010000022">
    <property type="protein sequence ID" value="KAF5223056.1"/>
    <property type="molecule type" value="Genomic_DNA"/>
</dbReference>
<keyword evidence="1" id="KW-0804">Transcription</keyword>
<comment type="function">
    <text evidence="1">Component of the general transcription and DNA repair factor IIH (TFIIH) core complex which is involved in general and transcription-coupled nucleotide excision repair (NER) of damaged DNA.</text>
</comment>
<dbReference type="Proteomes" id="UP000583944">
    <property type="component" value="Unassembled WGS sequence"/>
</dbReference>
<dbReference type="InterPro" id="IPR004598">
    <property type="entry name" value="TFIIH_p52/Tfb2"/>
</dbReference>
<dbReference type="GO" id="GO:0005675">
    <property type="term" value="C:transcription factor TFIIH holo complex"/>
    <property type="evidence" value="ECO:0007669"/>
    <property type="project" value="TreeGrafter"/>
</dbReference>
<dbReference type="VEuPathDB" id="TriTrypDB:BCY84_16179"/>
<organism evidence="2 3">
    <name type="scientific">Trypanosoma cruzi</name>
    <dbReference type="NCBI Taxonomy" id="5693"/>
    <lineage>
        <taxon>Eukaryota</taxon>
        <taxon>Discoba</taxon>
        <taxon>Euglenozoa</taxon>
        <taxon>Kinetoplastea</taxon>
        <taxon>Metakinetoplastina</taxon>
        <taxon>Trypanosomatida</taxon>
        <taxon>Trypanosomatidae</taxon>
        <taxon>Trypanosoma</taxon>
        <taxon>Schizotrypanum</taxon>
    </lineage>
</organism>
<dbReference type="Pfam" id="PF03849">
    <property type="entry name" value="Tfb2"/>
    <property type="match status" value="1"/>
</dbReference>
<dbReference type="AlphaFoldDB" id="A0A7J6Y9D6"/>
<dbReference type="GO" id="GO:0006289">
    <property type="term" value="P:nucleotide-excision repair"/>
    <property type="evidence" value="ECO:0007669"/>
    <property type="project" value="InterPro"/>
</dbReference>
<dbReference type="GO" id="GO:0001671">
    <property type="term" value="F:ATPase activator activity"/>
    <property type="evidence" value="ECO:0007669"/>
    <property type="project" value="InterPro"/>
</dbReference>
<accession>A0A7J6Y9D6</accession>
<comment type="subcellular location">
    <subcellularLocation>
        <location evidence="1">Nucleus</location>
    </subcellularLocation>
</comment>
<dbReference type="PANTHER" id="PTHR13152:SF0">
    <property type="entry name" value="GENERAL TRANSCRIPTION FACTOR IIH SUBUNIT 4"/>
    <property type="match status" value="1"/>
</dbReference>
<proteinExistence type="inferred from homology"/>
<evidence type="ECO:0000313" key="3">
    <source>
        <dbReference type="Proteomes" id="UP000583944"/>
    </source>
</evidence>
<comment type="caution">
    <text evidence="2">The sequence shown here is derived from an EMBL/GenBank/DDBJ whole genome shotgun (WGS) entry which is preliminary data.</text>
</comment>
<keyword evidence="1" id="KW-0227">DNA damage</keyword>
<gene>
    <name evidence="2" type="ORF">ECC02_003883</name>
</gene>
<keyword evidence="1" id="KW-0805">Transcription regulation</keyword>
<dbReference type="GO" id="GO:0003690">
    <property type="term" value="F:double-stranded DNA binding"/>
    <property type="evidence" value="ECO:0007669"/>
    <property type="project" value="TreeGrafter"/>
</dbReference>
<protein>
    <recommendedName>
        <fullName evidence="1">General transcription factor IIH subunit 4</fullName>
    </recommendedName>
</protein>
<comment type="similarity">
    <text evidence="1">Belongs to the TFB2 family.</text>
</comment>
<reference evidence="2 3" key="1">
    <citation type="journal article" date="2019" name="Genome Biol. Evol.">
        <title>Nanopore Sequencing Significantly Improves Genome Assembly of the Protozoan Parasite Trypanosoma cruzi.</title>
        <authorList>
            <person name="Diaz-Viraque F."/>
            <person name="Pita S."/>
            <person name="Greif G."/>
            <person name="de Souza R.C.M."/>
            <person name="Iraola G."/>
            <person name="Robello C."/>
        </authorList>
    </citation>
    <scope>NUCLEOTIDE SEQUENCE [LARGE SCALE GENOMIC DNA]</scope>
    <source>
        <strain evidence="2 3">Berenice</strain>
    </source>
</reference>